<evidence type="ECO:0000256" key="1">
    <source>
        <dbReference type="SAM" id="MobiDB-lite"/>
    </source>
</evidence>
<protein>
    <recommendedName>
        <fullName evidence="4">Phage portal protein</fullName>
    </recommendedName>
</protein>
<organism evidence="2 3">
    <name type="scientific">Vandammella animalimorsus</name>
    <dbReference type="NCBI Taxonomy" id="2029117"/>
    <lineage>
        <taxon>Bacteria</taxon>
        <taxon>Pseudomonadati</taxon>
        <taxon>Pseudomonadota</taxon>
        <taxon>Betaproteobacteria</taxon>
        <taxon>Burkholderiales</taxon>
        <taxon>Comamonadaceae</taxon>
        <taxon>Vandammella</taxon>
    </lineage>
</organism>
<comment type="caution">
    <text evidence="2">The sequence shown here is derived from an EMBL/GenBank/DDBJ whole genome shotgun (WGS) entry which is preliminary data.</text>
</comment>
<dbReference type="Proteomes" id="UP000275180">
    <property type="component" value="Unassembled WGS sequence"/>
</dbReference>
<reference evidence="2 3" key="1">
    <citation type="submission" date="2018-10" db="EMBL/GenBank/DDBJ databases">
        <title>Comamonadaceae CDC group NO-1 genome sequencing and assembly.</title>
        <authorList>
            <person name="Bernier A.-M."/>
            <person name="Bernard K."/>
        </authorList>
    </citation>
    <scope>NUCLEOTIDE SEQUENCE [LARGE SCALE GENOMIC DNA]</scope>
    <source>
        <strain evidence="2 3">NML180582</strain>
    </source>
</reference>
<evidence type="ECO:0000313" key="2">
    <source>
        <dbReference type="EMBL" id="RMX19071.1"/>
    </source>
</evidence>
<proteinExistence type="predicted"/>
<evidence type="ECO:0000313" key="3">
    <source>
        <dbReference type="Proteomes" id="UP000275180"/>
    </source>
</evidence>
<dbReference type="OrthoDB" id="142455at2"/>
<feature type="compositionally biased region" description="Pro residues" evidence="1">
    <location>
        <begin position="10"/>
        <end position="21"/>
    </location>
</feature>
<dbReference type="EMBL" id="RDQJ01000001">
    <property type="protein sequence ID" value="RMX19071.1"/>
    <property type="molecule type" value="Genomic_DNA"/>
</dbReference>
<accession>A0A3M6RVY7</accession>
<dbReference type="AlphaFoldDB" id="A0A3M6RVY7"/>
<gene>
    <name evidence="2" type="ORF">EBQ34_01220</name>
</gene>
<evidence type="ECO:0008006" key="4">
    <source>
        <dbReference type="Google" id="ProtNLM"/>
    </source>
</evidence>
<name>A0A3M6RVY7_9BURK</name>
<feature type="region of interest" description="Disordered" evidence="1">
    <location>
        <begin position="1"/>
        <end position="21"/>
    </location>
</feature>
<sequence>MGKLLGRSPATPPVPAVPAAPPAAAARLAEAAPGHEAGWRRLSGEGQGGQNERDLSPMAQGRMQKLAEHLWQANVLANRLIELPLAYLLAEGVTLQAADEQQQAVLDRHWFDPINNWPAKLEARVRALALLGEQCYTAHVGPDGMVRLGYLDPRRIAQVVMDPDNPEQPIGVITQRDARGRYHKYRVIVLGDDELLFSRRTAQIRAEDFTDGECFLLQLNKLPDGSRGRSDLLGQMDWLDAYDEFLFGELDRIADLRRFVWDITMQGADQEAVEAYQKTFVPPSSNGAFVHNESMTLEPKSPALHAADTSESARLLRNHVLGGSTFPEHWFGGGADANRAIGESMSEPTFKVYTSRQGRLKLFLEEIGRYVLWKSSQQTATPDWSDPRWHVTAVFPELANRDVTKFAAALQSVVAAAMLAIDRGLLTEETALKIVADVASRFGQEIDPAAELEAARAQAEQRAAEQAQRDTYRAPALARAVNEAGRA</sequence>